<evidence type="ECO:0000259" key="1">
    <source>
        <dbReference type="Pfam" id="PF23310"/>
    </source>
</evidence>
<proteinExistence type="predicted"/>
<dbReference type="AlphaFoldDB" id="A0A498JHX3"/>
<dbReference type="Pfam" id="PF23310">
    <property type="entry name" value="TPR_27"/>
    <property type="match status" value="1"/>
</dbReference>
<evidence type="ECO:0000313" key="2">
    <source>
        <dbReference type="EMBL" id="RXH95459.1"/>
    </source>
</evidence>
<dbReference type="Proteomes" id="UP000290289">
    <property type="component" value="Chromosome 6"/>
</dbReference>
<sequence>MMKKRHTTYSSMQSNLFWRTFFSKFSSSLLPGLLFRVSKKFNRIAKDPCIDHHINIIDFETVNPLRSWGTRCFFRDNKEEAEIERLKSAMSEGHQVATYVYSAILVYHRWDSSTKGSDFSILSTVTNRDGFWVDREVRAQILKLHDDNAAMKPCRTVEVHKVRLHSERIGMHFTMKN</sequence>
<feature type="domain" description="At2g35280-like TPR" evidence="1">
    <location>
        <begin position="72"/>
        <end position="131"/>
    </location>
</feature>
<name>A0A498JHX3_MALDO</name>
<dbReference type="InterPro" id="IPR057136">
    <property type="entry name" value="At2g35280_TPR_dom"/>
</dbReference>
<dbReference type="EMBL" id="RDQH01000332">
    <property type="protein sequence ID" value="RXH95459.1"/>
    <property type="molecule type" value="Genomic_DNA"/>
</dbReference>
<evidence type="ECO:0000313" key="3">
    <source>
        <dbReference type="Proteomes" id="UP000290289"/>
    </source>
</evidence>
<organism evidence="2 3">
    <name type="scientific">Malus domestica</name>
    <name type="common">Apple</name>
    <name type="synonym">Pyrus malus</name>
    <dbReference type="NCBI Taxonomy" id="3750"/>
    <lineage>
        <taxon>Eukaryota</taxon>
        <taxon>Viridiplantae</taxon>
        <taxon>Streptophyta</taxon>
        <taxon>Embryophyta</taxon>
        <taxon>Tracheophyta</taxon>
        <taxon>Spermatophyta</taxon>
        <taxon>Magnoliopsida</taxon>
        <taxon>eudicotyledons</taxon>
        <taxon>Gunneridae</taxon>
        <taxon>Pentapetalae</taxon>
        <taxon>rosids</taxon>
        <taxon>fabids</taxon>
        <taxon>Rosales</taxon>
        <taxon>Rosaceae</taxon>
        <taxon>Amygdaloideae</taxon>
        <taxon>Maleae</taxon>
        <taxon>Malus</taxon>
    </lineage>
</organism>
<protein>
    <recommendedName>
        <fullName evidence="1">At2g35280-like TPR domain-containing protein</fullName>
    </recommendedName>
</protein>
<accession>A0A498JHX3</accession>
<gene>
    <name evidence="2" type="ORF">DVH24_007959</name>
</gene>
<reference evidence="2 3" key="1">
    <citation type="submission" date="2018-10" db="EMBL/GenBank/DDBJ databases">
        <title>A high-quality apple genome assembly.</title>
        <authorList>
            <person name="Hu J."/>
        </authorList>
    </citation>
    <scope>NUCLEOTIDE SEQUENCE [LARGE SCALE GENOMIC DNA]</scope>
    <source>
        <strain evidence="3">cv. HFTH1</strain>
        <tissue evidence="2">Young leaf</tissue>
    </source>
</reference>
<keyword evidence="3" id="KW-1185">Reference proteome</keyword>
<comment type="caution">
    <text evidence="2">The sequence shown here is derived from an EMBL/GenBank/DDBJ whole genome shotgun (WGS) entry which is preliminary data.</text>
</comment>